<dbReference type="SUPFAM" id="SSF47413">
    <property type="entry name" value="lambda repressor-like DNA-binding domains"/>
    <property type="match status" value="1"/>
</dbReference>
<name>A0A4Q7L3L6_9PSEU</name>
<comment type="caution">
    <text evidence="2">The sequence shown here is derived from an EMBL/GenBank/DDBJ whole genome shotgun (WGS) entry which is preliminary data.</text>
</comment>
<dbReference type="InterPro" id="IPR043917">
    <property type="entry name" value="DUF5753"/>
</dbReference>
<dbReference type="AlphaFoldDB" id="A0A4Q7L3L6"/>
<dbReference type="GO" id="GO:0003677">
    <property type="term" value="F:DNA binding"/>
    <property type="evidence" value="ECO:0007669"/>
    <property type="project" value="InterPro"/>
</dbReference>
<dbReference type="OrthoDB" id="4285266at2"/>
<dbReference type="CDD" id="cd00093">
    <property type="entry name" value="HTH_XRE"/>
    <property type="match status" value="1"/>
</dbReference>
<dbReference type="EMBL" id="SGWQ01000002">
    <property type="protein sequence ID" value="RZS43827.1"/>
    <property type="molecule type" value="Genomic_DNA"/>
</dbReference>
<proteinExistence type="predicted"/>
<protein>
    <submittedName>
        <fullName evidence="2">Helix-turn-helix protein</fullName>
    </submittedName>
</protein>
<sequence>MEENPVLLRAAIGEKLRVAREAVGMKMAEAAPLLDCSESRLCRIEQGHGLDVHFVRTAMDVYNLVDDTLLDEVRRARNPGWWKEYGISDKDYIALESGASVVSTYAANVVHGLLQTADYARMLFESRRRPMSEEWIAKQLTVRLIRQERLTDEDQPLQLHAVLDEHMLHRPIKRPELMRTQLDHLALISELPSVDIRVLPAETVANEALLGSFTVLDFLQHERPSIAQVEHPLCVERKRHRSLVRFARVQFEHVRSLALDPVESTALIERLADDWAS</sequence>
<dbReference type="Proteomes" id="UP000294257">
    <property type="component" value="Unassembled WGS sequence"/>
</dbReference>
<dbReference type="RefSeq" id="WP_130343605.1">
    <property type="nucleotide sequence ID" value="NZ_SGWQ01000002.1"/>
</dbReference>
<evidence type="ECO:0000313" key="3">
    <source>
        <dbReference type="Proteomes" id="UP000294257"/>
    </source>
</evidence>
<evidence type="ECO:0000259" key="1">
    <source>
        <dbReference type="Pfam" id="PF19054"/>
    </source>
</evidence>
<gene>
    <name evidence="2" type="ORF">EV193_102808</name>
</gene>
<dbReference type="Gene3D" id="1.10.260.40">
    <property type="entry name" value="lambda repressor-like DNA-binding domains"/>
    <property type="match status" value="1"/>
</dbReference>
<organism evidence="2 3">
    <name type="scientific">Herbihabitans rhizosphaerae</name>
    <dbReference type="NCBI Taxonomy" id="1872711"/>
    <lineage>
        <taxon>Bacteria</taxon>
        <taxon>Bacillati</taxon>
        <taxon>Actinomycetota</taxon>
        <taxon>Actinomycetes</taxon>
        <taxon>Pseudonocardiales</taxon>
        <taxon>Pseudonocardiaceae</taxon>
        <taxon>Herbihabitans</taxon>
    </lineage>
</organism>
<dbReference type="InterPro" id="IPR010982">
    <property type="entry name" value="Lambda_DNA-bd_dom_sf"/>
</dbReference>
<dbReference type="Pfam" id="PF13560">
    <property type="entry name" value="HTH_31"/>
    <property type="match status" value="1"/>
</dbReference>
<dbReference type="Pfam" id="PF19054">
    <property type="entry name" value="DUF5753"/>
    <property type="match status" value="1"/>
</dbReference>
<keyword evidence="3" id="KW-1185">Reference proteome</keyword>
<evidence type="ECO:0000313" key="2">
    <source>
        <dbReference type="EMBL" id="RZS43827.1"/>
    </source>
</evidence>
<dbReference type="InterPro" id="IPR001387">
    <property type="entry name" value="Cro/C1-type_HTH"/>
</dbReference>
<accession>A0A4Q7L3L6</accession>
<feature type="domain" description="DUF5753" evidence="1">
    <location>
        <begin position="90"/>
        <end position="270"/>
    </location>
</feature>
<reference evidence="2 3" key="1">
    <citation type="submission" date="2019-02" db="EMBL/GenBank/DDBJ databases">
        <title>Genomic Encyclopedia of Type Strains, Phase IV (KMG-IV): sequencing the most valuable type-strain genomes for metagenomic binning, comparative biology and taxonomic classification.</title>
        <authorList>
            <person name="Goeker M."/>
        </authorList>
    </citation>
    <scope>NUCLEOTIDE SEQUENCE [LARGE SCALE GENOMIC DNA]</scope>
    <source>
        <strain evidence="2 3">DSM 101727</strain>
    </source>
</reference>